<gene>
    <name evidence="2" type="ORF">GL286_10560</name>
</gene>
<evidence type="ECO:0000256" key="1">
    <source>
        <dbReference type="SAM" id="SignalP"/>
    </source>
</evidence>
<feature type="chain" id="PRO_5026989747" evidence="1">
    <location>
        <begin position="21"/>
        <end position="151"/>
    </location>
</feature>
<dbReference type="OrthoDB" id="33037at2"/>
<dbReference type="EMBL" id="WMIE01000005">
    <property type="protein sequence ID" value="MTH78172.1"/>
    <property type="molecule type" value="Genomic_DNA"/>
</dbReference>
<proteinExistence type="predicted"/>
<name>A0A6L6J7S4_9RHOB</name>
<sequence>MRALCAFLMAACLQPLPLFAAQVTGDPEIISKIMTEMGLAVTKGQDVEGLPMLESKIDDTLFNVFFYECHPQCRRMQFVTGFQMTQPMTPADANEWNRENPFAKLVVAESGNPYLEMDIGLAGDGLGRENFEDAFQTWRAVLGDFRASITE</sequence>
<dbReference type="Pfam" id="PF10722">
    <property type="entry name" value="YbjN"/>
    <property type="match status" value="1"/>
</dbReference>
<keyword evidence="3" id="KW-1185">Reference proteome</keyword>
<comment type="caution">
    <text evidence="2">The sequence shown here is derived from an EMBL/GenBank/DDBJ whole genome shotgun (WGS) entry which is preliminary data.</text>
</comment>
<accession>A0A6L6J7S4</accession>
<keyword evidence="1" id="KW-0732">Signal</keyword>
<dbReference type="CDD" id="cd17511">
    <property type="entry name" value="YbjN_AmyR-like"/>
    <property type="match status" value="1"/>
</dbReference>
<evidence type="ECO:0000313" key="3">
    <source>
        <dbReference type="Proteomes" id="UP000478183"/>
    </source>
</evidence>
<feature type="signal peptide" evidence="1">
    <location>
        <begin position="1"/>
        <end position="20"/>
    </location>
</feature>
<evidence type="ECO:0000313" key="2">
    <source>
        <dbReference type="EMBL" id="MTH78172.1"/>
    </source>
</evidence>
<protein>
    <submittedName>
        <fullName evidence="2">YbjN domain-containing protein</fullName>
    </submittedName>
</protein>
<organism evidence="2 3">
    <name type="scientific">Paracoccus aestuariivivens</name>
    <dbReference type="NCBI Taxonomy" id="1820333"/>
    <lineage>
        <taxon>Bacteria</taxon>
        <taxon>Pseudomonadati</taxon>
        <taxon>Pseudomonadota</taxon>
        <taxon>Alphaproteobacteria</taxon>
        <taxon>Rhodobacterales</taxon>
        <taxon>Paracoccaceae</taxon>
        <taxon>Paracoccus</taxon>
    </lineage>
</organism>
<dbReference type="InterPro" id="IPR019660">
    <property type="entry name" value="Put_sensory_transdc_reg_YbjN"/>
</dbReference>
<dbReference type="Proteomes" id="UP000478183">
    <property type="component" value="Unassembled WGS sequence"/>
</dbReference>
<dbReference type="AlphaFoldDB" id="A0A6L6J7S4"/>
<reference evidence="2 3" key="1">
    <citation type="submission" date="2019-11" db="EMBL/GenBank/DDBJ databases">
        <authorList>
            <person name="Dong K."/>
        </authorList>
    </citation>
    <scope>NUCLEOTIDE SEQUENCE [LARGE SCALE GENOMIC DNA]</scope>
    <source>
        <strain evidence="2 3">NBRC 111993</strain>
    </source>
</reference>